<name>D3Q1D4_STANL</name>
<evidence type="ECO:0000256" key="1">
    <source>
        <dbReference type="ARBA" id="ARBA00010088"/>
    </source>
</evidence>
<dbReference type="RefSeq" id="WP_013021285.1">
    <property type="nucleotide sequence ID" value="NC_013947.1"/>
</dbReference>
<dbReference type="PANTHER" id="PTHR43248">
    <property type="entry name" value="2-SUCCINYL-6-HYDROXY-2,4-CYCLOHEXADIENE-1-CARBOXYLATE SYNTHASE"/>
    <property type="match status" value="1"/>
</dbReference>
<dbReference type="OrthoDB" id="4006962at2"/>
<dbReference type="PANTHER" id="PTHR43248:SF30">
    <property type="entry name" value="AB HYDROLASE-1 DOMAIN-CONTAINING PROTEIN"/>
    <property type="match status" value="1"/>
</dbReference>
<feature type="domain" description="Peptidase S33 tripeptidyl aminopeptidase-like C-terminal" evidence="6">
    <location>
        <begin position="383"/>
        <end position="481"/>
    </location>
</feature>
<dbReference type="SUPFAM" id="SSF53474">
    <property type="entry name" value="alpha/beta-Hydrolases"/>
    <property type="match status" value="1"/>
</dbReference>
<evidence type="ECO:0000259" key="6">
    <source>
        <dbReference type="Pfam" id="PF08386"/>
    </source>
</evidence>
<comment type="similarity">
    <text evidence="1">Belongs to the peptidase S33 family.</text>
</comment>
<evidence type="ECO:0000256" key="2">
    <source>
        <dbReference type="ARBA" id="ARBA00022801"/>
    </source>
</evidence>
<dbReference type="InterPro" id="IPR029058">
    <property type="entry name" value="AB_hydrolase_fold"/>
</dbReference>
<dbReference type="InterPro" id="IPR051601">
    <property type="entry name" value="Serine_prot/Carboxylest_S33"/>
</dbReference>
<feature type="compositionally biased region" description="Basic and acidic residues" evidence="3">
    <location>
        <begin position="485"/>
        <end position="496"/>
    </location>
</feature>
<feature type="region of interest" description="Disordered" evidence="3">
    <location>
        <begin position="483"/>
        <end position="508"/>
    </location>
</feature>
<protein>
    <submittedName>
        <fullName evidence="7">TAP domain protein</fullName>
    </submittedName>
</protein>
<feature type="domain" description="AB hydrolase-1" evidence="5">
    <location>
        <begin position="86"/>
        <end position="283"/>
    </location>
</feature>
<dbReference type="Pfam" id="PF08386">
    <property type="entry name" value="Abhydrolase_4"/>
    <property type="match status" value="1"/>
</dbReference>
<dbReference type="AlphaFoldDB" id="D3Q1D4"/>
<evidence type="ECO:0000256" key="4">
    <source>
        <dbReference type="SAM" id="SignalP"/>
    </source>
</evidence>
<evidence type="ECO:0000256" key="3">
    <source>
        <dbReference type="SAM" id="MobiDB-lite"/>
    </source>
</evidence>
<gene>
    <name evidence="7" type="ordered locus">Snas_6090</name>
</gene>
<accession>D3Q1D4</accession>
<dbReference type="InterPro" id="IPR000073">
    <property type="entry name" value="AB_hydrolase_1"/>
</dbReference>
<keyword evidence="2" id="KW-0378">Hydrolase</keyword>
<dbReference type="eggNOG" id="COG0596">
    <property type="taxonomic scope" value="Bacteria"/>
</dbReference>
<keyword evidence="8" id="KW-1185">Reference proteome</keyword>
<evidence type="ECO:0000313" key="8">
    <source>
        <dbReference type="Proteomes" id="UP000000844"/>
    </source>
</evidence>
<dbReference type="InterPro" id="IPR013595">
    <property type="entry name" value="Pept_S33_TAP-like_C"/>
</dbReference>
<organism evidence="7 8">
    <name type="scientific">Stackebrandtia nassauensis (strain DSM 44728 / CIP 108903 / NRRL B-16338 / NBRC 102104 / LLR-40K-21)</name>
    <dbReference type="NCBI Taxonomy" id="446470"/>
    <lineage>
        <taxon>Bacteria</taxon>
        <taxon>Bacillati</taxon>
        <taxon>Actinomycetota</taxon>
        <taxon>Actinomycetes</taxon>
        <taxon>Glycomycetales</taxon>
        <taxon>Glycomycetaceae</taxon>
        <taxon>Stackebrandtia</taxon>
    </lineage>
</organism>
<dbReference type="EMBL" id="CP001778">
    <property type="protein sequence ID" value="ADD45714.1"/>
    <property type="molecule type" value="Genomic_DNA"/>
</dbReference>
<feature type="chain" id="PRO_5003049637" evidence="4">
    <location>
        <begin position="31"/>
        <end position="508"/>
    </location>
</feature>
<dbReference type="GO" id="GO:0016787">
    <property type="term" value="F:hydrolase activity"/>
    <property type="evidence" value="ECO:0007669"/>
    <property type="project" value="UniProtKB-KW"/>
</dbReference>
<dbReference type="Pfam" id="PF00561">
    <property type="entry name" value="Abhydrolase_1"/>
    <property type="match status" value="1"/>
</dbReference>
<dbReference type="HOGENOM" id="CLU_013364_3_3_11"/>
<dbReference type="STRING" id="446470.Snas_6090"/>
<keyword evidence="4" id="KW-0732">Signal</keyword>
<dbReference type="KEGG" id="sna:Snas_6090"/>
<evidence type="ECO:0000313" key="7">
    <source>
        <dbReference type="EMBL" id="ADD45714.1"/>
    </source>
</evidence>
<dbReference type="Proteomes" id="UP000000844">
    <property type="component" value="Chromosome"/>
</dbReference>
<dbReference type="Gene3D" id="3.40.50.1820">
    <property type="entry name" value="alpha/beta hydrolase"/>
    <property type="match status" value="1"/>
</dbReference>
<proteinExistence type="inferred from homology"/>
<evidence type="ECO:0000259" key="5">
    <source>
        <dbReference type="Pfam" id="PF00561"/>
    </source>
</evidence>
<sequence>MRKLRRSVGITAVAAVAMGAAIVAAQFATADPTSDLVWKACPNAPDDLKCTTVEVPLGYAEPNGEKIKIGLAKQPATDPGKRIGSLLFDPGGPGGSGVSVLARKKIGTEKLRERFDVIGFDPRGINTSTQIQCEQADMDAVLEFGQPTTQERFDALGKANHKLAEGCRKLTGPLFDHADNLHTVEDIERVRQALGEGKLNFLGFSYGTLMGQQYAEKYPGNIRSMVLDGNMDHSLESNYHFASSQLAPVERNFTSFANWCDTTETCALYGQDTKKVYGELREKARNGELVDPETGAKIDFYKFSDYGFSANVPAKWATLGASLKALRDGQGTADVKAAATPRSGANYVFQTMFCSDFGLRIESYDEWKQITGKLAEDHPNVQWSNYVSNMNECIGGSIPYTNKRKPLEIDGAPPLVMLGNLNDFATSYEWSQTAAEQSGATLLTYEGYNHSVYGLRGSTCIEEPVDAYFIDLRKPGNGISCPALEKPDGTGSKADELGGLTDGPYSLD</sequence>
<feature type="signal peptide" evidence="4">
    <location>
        <begin position="1"/>
        <end position="30"/>
    </location>
</feature>
<reference evidence="7 8" key="1">
    <citation type="journal article" date="2009" name="Stand. Genomic Sci.">
        <title>Complete genome sequence of Stackebrandtia nassauensis type strain (LLR-40K-21).</title>
        <authorList>
            <person name="Munk C."/>
            <person name="Lapidus A."/>
            <person name="Copeland A."/>
            <person name="Jando M."/>
            <person name="Mayilraj S."/>
            <person name="Glavina Del Rio T."/>
            <person name="Nolan M."/>
            <person name="Chen F."/>
            <person name="Lucas S."/>
            <person name="Tice H."/>
            <person name="Cheng J.F."/>
            <person name="Han C."/>
            <person name="Detter J.C."/>
            <person name="Bruce D."/>
            <person name="Goodwin L."/>
            <person name="Chain P."/>
            <person name="Pitluck S."/>
            <person name="Goker M."/>
            <person name="Ovchinikova G."/>
            <person name="Pati A."/>
            <person name="Ivanova N."/>
            <person name="Mavromatis K."/>
            <person name="Chen A."/>
            <person name="Palaniappan K."/>
            <person name="Land M."/>
            <person name="Hauser L."/>
            <person name="Chang Y.J."/>
            <person name="Jeffries C.D."/>
            <person name="Bristow J."/>
            <person name="Eisen J.A."/>
            <person name="Markowitz V."/>
            <person name="Hugenholtz P."/>
            <person name="Kyrpides N.C."/>
            <person name="Klenk H.P."/>
        </authorList>
    </citation>
    <scope>NUCLEOTIDE SEQUENCE [LARGE SCALE GENOMIC DNA]</scope>
    <source>
        <strain evidence="8">DSM 44728 / CIP 108903 / NRRL B-16338 / NBRC 102104 / LLR-40K-21</strain>
    </source>
</reference>